<organism evidence="4 5">
    <name type="scientific">Oceanisphaera ostreae</name>
    <dbReference type="NCBI Taxonomy" id="914151"/>
    <lineage>
        <taxon>Bacteria</taxon>
        <taxon>Pseudomonadati</taxon>
        <taxon>Pseudomonadota</taxon>
        <taxon>Gammaproteobacteria</taxon>
        <taxon>Aeromonadales</taxon>
        <taxon>Aeromonadaceae</taxon>
        <taxon>Oceanisphaera</taxon>
    </lineage>
</organism>
<feature type="coiled-coil region" evidence="1">
    <location>
        <begin position="571"/>
        <end position="737"/>
    </location>
</feature>
<protein>
    <submittedName>
        <fullName evidence="4">AAA family ATPase</fullName>
    </submittedName>
</protein>
<dbReference type="Proteomes" id="UP001597048">
    <property type="component" value="Unassembled WGS sequence"/>
</dbReference>
<sequence length="1154" mass="130394">MKILSLRLKNLNSLKGEWKIDFTQPPFCDSGLFAIVGPTGAGKTTLLDAICLALYHETPRMKSVSASSNELMTRHTADCLAEVEFDIKGQGYRAFWSQRRSRDKIDGKLQAPKVELAKLDGTIITTKIHDKLRLTEELSGLDFGRFTKSMLLAQGGFAAFLHANANERAELLEELTGTDIYAQLSKRVFEKTRAQQGILAELNARAQGMELLSDEQRLQAQADIKAAEVEWVQKSQGLGQLQTRLQQIVAYQEASEQQAAALLAQQGAKHAWQLAESQRTQLEKALPANRLLPDWQQLQQSHTRVLQFSQQLRQEQQEQEQLATHSHDLVWQALQVSGQQTQQLTATEQRLNDEQTKLGQQMASNPVAERLGEYLAGWREQIKTRTQEQANLDKLSQALVDQQNQLNRLNSQRQQLQSKVELAQQQLEQTTSADAQQQQLLQQVLAGQSLANLRQQIQKLRQEQPQWSQLHHDWKQLAKQQQSHTRLVQKLAMQQPELAQLEQQLQQSRANYKALQEHIRDKEKLLEQEQRIRALEQHRSRLQPDEACPLCGSETHPAIEEYQALDDATANSLAEKQQQRAEQELQGQQLSQMVAKRQAEVEQGLSQLQQLAQDMVQITAQLDAVLADLGLLTQESAQGKEQVQAAQQAVIGQRQQQLQSLEQQLTKIEQQQEQGLQAQQLKVQAEQALSELQHEHNLLLQQGQSFTEEVARQQAHIAQQQQRVQQQEATLSESLQALNWPVPESWQAWLVECEQQWQQWQQQQKRLLQLVEERQQLASQQRLAEADAMQWQARWQALGLAERAPLVPVAGAIIELASLTECWLDANQQWQQKTTRLETLQQQGSALDIELNNRQQVWQEKLAASPFSDQAAFLAAVLSDAELQQLAQQQQQLEQTLNKAQTLLEQAEQRAVTAKQDLGEQEIDASTQSKLKTELQAQLQQLQGELSATQQQIGGHQSRLDTDTERRQRQQALFDDITAQQHSLQLWDQLNHLIGSADGAKYRRFAQGLTLQHLVQLANQRLERLHGRYQLARTAGGELELSVIDTWQADVARDTQTLSGGESFLVSLALALALSDLVSSKTRIDSLFLDEGFGTLDAETLEVALDALDALNASGKMIGVISHIDALKERVPVQIKLSKSQGLGLSRLAPEFEV</sequence>
<keyword evidence="1" id="KW-0175">Coiled coil</keyword>
<evidence type="ECO:0000313" key="5">
    <source>
        <dbReference type="Proteomes" id="UP001597048"/>
    </source>
</evidence>
<dbReference type="SUPFAM" id="SSF52540">
    <property type="entry name" value="P-loop containing nucleoside triphosphate hydrolases"/>
    <property type="match status" value="2"/>
</dbReference>
<reference evidence="5" key="1">
    <citation type="journal article" date="2019" name="Int. J. Syst. Evol. Microbiol.">
        <title>The Global Catalogue of Microorganisms (GCM) 10K type strain sequencing project: providing services to taxonomists for standard genome sequencing and annotation.</title>
        <authorList>
            <consortium name="The Broad Institute Genomics Platform"/>
            <consortium name="The Broad Institute Genome Sequencing Center for Infectious Disease"/>
            <person name="Wu L."/>
            <person name="Ma J."/>
        </authorList>
    </citation>
    <scope>NUCLEOTIDE SEQUENCE [LARGE SCALE GENOMIC DNA]</scope>
    <source>
        <strain evidence="5">CCUG 60525</strain>
    </source>
</reference>
<dbReference type="EMBL" id="JBHTJS010000058">
    <property type="protein sequence ID" value="MFD1009316.1"/>
    <property type="molecule type" value="Genomic_DNA"/>
</dbReference>
<keyword evidence="5" id="KW-1185">Reference proteome</keyword>
<evidence type="ECO:0000313" key="4">
    <source>
        <dbReference type="EMBL" id="MFD1009316.1"/>
    </source>
</evidence>
<proteinExistence type="predicted"/>
<comment type="caution">
    <text evidence="4">The sequence shown here is derived from an EMBL/GenBank/DDBJ whole genome shotgun (WGS) entry which is preliminary data.</text>
</comment>
<feature type="domain" description="Rad50/SbcC-type AAA" evidence="3">
    <location>
        <begin position="5"/>
        <end position="209"/>
    </location>
</feature>
<accession>A0ABW3KM88</accession>
<dbReference type="Pfam" id="PF13558">
    <property type="entry name" value="SbcC_Walker_B"/>
    <property type="match status" value="1"/>
</dbReference>
<evidence type="ECO:0000256" key="1">
    <source>
        <dbReference type="SAM" id="Coils"/>
    </source>
</evidence>
<feature type="region of interest" description="Disordered" evidence="2">
    <location>
        <begin position="948"/>
        <end position="967"/>
    </location>
</feature>
<dbReference type="InterPro" id="IPR027417">
    <property type="entry name" value="P-loop_NTPase"/>
</dbReference>
<feature type="coiled-coil region" evidence="1">
    <location>
        <begin position="385"/>
        <end position="470"/>
    </location>
</feature>
<feature type="compositionally biased region" description="Basic and acidic residues" evidence="2">
    <location>
        <begin position="958"/>
        <end position="967"/>
    </location>
</feature>
<dbReference type="Gene3D" id="3.40.50.300">
    <property type="entry name" value="P-loop containing nucleotide triphosphate hydrolases"/>
    <property type="match status" value="2"/>
</dbReference>
<feature type="coiled-coil region" evidence="1">
    <location>
        <begin position="498"/>
        <end position="532"/>
    </location>
</feature>
<name>A0ABW3KM88_9GAMM</name>
<dbReference type="RefSeq" id="WP_379559346.1">
    <property type="nucleotide sequence ID" value="NZ_JBHTJS010000058.1"/>
</dbReference>
<dbReference type="InterPro" id="IPR038729">
    <property type="entry name" value="Rad50/SbcC_AAA"/>
</dbReference>
<dbReference type="PANTHER" id="PTHR32114:SF2">
    <property type="entry name" value="ABC TRANSPORTER ABCH.3"/>
    <property type="match status" value="1"/>
</dbReference>
<dbReference type="PANTHER" id="PTHR32114">
    <property type="entry name" value="ABC TRANSPORTER ABCH.3"/>
    <property type="match status" value="1"/>
</dbReference>
<evidence type="ECO:0000256" key="2">
    <source>
        <dbReference type="SAM" id="MobiDB-lite"/>
    </source>
</evidence>
<evidence type="ECO:0000259" key="3">
    <source>
        <dbReference type="Pfam" id="PF13476"/>
    </source>
</evidence>
<dbReference type="Pfam" id="PF13476">
    <property type="entry name" value="AAA_23"/>
    <property type="match status" value="1"/>
</dbReference>
<gene>
    <name evidence="4" type="ORF">ACFQ1C_14295</name>
</gene>